<feature type="transmembrane region" description="Helical" evidence="1">
    <location>
        <begin position="159"/>
        <end position="180"/>
    </location>
</feature>
<protein>
    <recommendedName>
        <fullName evidence="4">Gustatory receptor</fullName>
    </recommendedName>
</protein>
<evidence type="ECO:0000256" key="1">
    <source>
        <dbReference type="SAM" id="Phobius"/>
    </source>
</evidence>
<accession>A0ABP1PJP8</accession>
<evidence type="ECO:0000313" key="3">
    <source>
        <dbReference type="Proteomes" id="UP001642540"/>
    </source>
</evidence>
<feature type="transmembrane region" description="Helical" evidence="1">
    <location>
        <begin position="465"/>
        <end position="484"/>
    </location>
</feature>
<sequence length="495" mass="57990">MQQTGTLKKRRRRNIAKVTGLSTLNYNEEEDIFDGMTLFESRHRTQIIGNETRLRMSSLLLHSQSRTNSRITRDATFHIEPEEDGAQDNFDEQSLPGASTFLSSVSVKDRPYFLDKWTMGRLRQILILGAFSGTFPWSWNRKKHRIDKWSPGWERLWNFQWGIVTLQTCFMTVYQFYAFYKGTVEGHHETYRELFMSSFSVFWYCICLCFNVTMVFYKDQIREFINTLFKFNKEYMDKYVLDLDDYQDGGRIVINLSIPSNTCQVFVSVSLFIRMPFQPWYLFSYIYPKPWYWLIPGAIQEFIVVGQVIANYTLYQWVVVAYANSMEFWLRESHRNADSGYTADEMRHPKTAIETYRTLQIVTQCFNDCMAPMAIPTMKMCIVGALIPCGYVFIRSMNHKFIDEFPGILTYPVGIIDCATTGFSTLTLAATVFDLGCGFVDSWSRTKHKSFRRILMSSPTLKVKVARFYFVTVATTITFFKVVWDYIIDCIITFP</sequence>
<dbReference type="EMBL" id="CAXLJM020000001">
    <property type="protein sequence ID" value="CAL8068214.1"/>
    <property type="molecule type" value="Genomic_DNA"/>
</dbReference>
<keyword evidence="1" id="KW-0472">Membrane</keyword>
<evidence type="ECO:0000313" key="2">
    <source>
        <dbReference type="EMBL" id="CAL8068214.1"/>
    </source>
</evidence>
<dbReference type="Proteomes" id="UP001642540">
    <property type="component" value="Unassembled WGS sequence"/>
</dbReference>
<organism evidence="2 3">
    <name type="scientific">Orchesella dallaii</name>
    <dbReference type="NCBI Taxonomy" id="48710"/>
    <lineage>
        <taxon>Eukaryota</taxon>
        <taxon>Metazoa</taxon>
        <taxon>Ecdysozoa</taxon>
        <taxon>Arthropoda</taxon>
        <taxon>Hexapoda</taxon>
        <taxon>Collembola</taxon>
        <taxon>Entomobryomorpha</taxon>
        <taxon>Entomobryoidea</taxon>
        <taxon>Orchesellidae</taxon>
        <taxon>Orchesellinae</taxon>
        <taxon>Orchesella</taxon>
    </lineage>
</organism>
<evidence type="ECO:0008006" key="4">
    <source>
        <dbReference type="Google" id="ProtNLM"/>
    </source>
</evidence>
<keyword evidence="1" id="KW-0812">Transmembrane</keyword>
<reference evidence="2 3" key="1">
    <citation type="submission" date="2024-08" db="EMBL/GenBank/DDBJ databases">
        <authorList>
            <person name="Cucini C."/>
            <person name="Frati F."/>
        </authorList>
    </citation>
    <scope>NUCLEOTIDE SEQUENCE [LARGE SCALE GENOMIC DNA]</scope>
</reference>
<gene>
    <name evidence="2" type="ORF">ODALV1_LOCUS166</name>
</gene>
<feature type="transmembrane region" description="Helical" evidence="1">
    <location>
        <begin position="373"/>
        <end position="394"/>
    </location>
</feature>
<comment type="caution">
    <text evidence="2">The sequence shown here is derived from an EMBL/GenBank/DDBJ whole genome shotgun (WGS) entry which is preliminary data.</text>
</comment>
<feature type="transmembrane region" description="Helical" evidence="1">
    <location>
        <begin position="201"/>
        <end position="217"/>
    </location>
</feature>
<name>A0ABP1PJP8_9HEXA</name>
<proteinExistence type="predicted"/>
<keyword evidence="1" id="KW-1133">Transmembrane helix</keyword>
<keyword evidence="3" id="KW-1185">Reference proteome</keyword>